<dbReference type="Gene3D" id="3.40.50.300">
    <property type="entry name" value="P-loop containing nucleotide triphosphate hydrolases"/>
    <property type="match status" value="1"/>
</dbReference>
<evidence type="ECO:0000259" key="1">
    <source>
        <dbReference type="PROSITE" id="PS50837"/>
    </source>
</evidence>
<dbReference type="PANTHER" id="PTHR46844">
    <property type="entry name" value="SLR5058 PROTEIN"/>
    <property type="match status" value="1"/>
</dbReference>
<comment type="caution">
    <text evidence="2">The sequence shown here is derived from an EMBL/GenBank/DDBJ whole genome shotgun (WGS) entry which is preliminary data.</text>
</comment>
<keyword evidence="4" id="KW-1185">Reference proteome</keyword>
<reference evidence="2" key="1">
    <citation type="submission" date="2021-02" db="EMBL/GenBank/DDBJ databases">
        <authorList>
            <person name="Nowell W R."/>
        </authorList>
    </citation>
    <scope>NUCLEOTIDE SEQUENCE</scope>
</reference>
<dbReference type="EMBL" id="CAJOBC010003775">
    <property type="protein sequence ID" value="CAF3799869.1"/>
    <property type="molecule type" value="Genomic_DNA"/>
</dbReference>
<evidence type="ECO:0000313" key="3">
    <source>
        <dbReference type="EMBL" id="CAF3799869.1"/>
    </source>
</evidence>
<dbReference type="SUPFAM" id="SSF48371">
    <property type="entry name" value="ARM repeat"/>
    <property type="match status" value="1"/>
</dbReference>
<dbReference type="InterPro" id="IPR011989">
    <property type="entry name" value="ARM-like"/>
</dbReference>
<dbReference type="SUPFAM" id="SSF52540">
    <property type="entry name" value="P-loop containing nucleoside triphosphate hydrolases"/>
    <property type="match status" value="1"/>
</dbReference>
<dbReference type="Pfam" id="PF05729">
    <property type="entry name" value="NACHT"/>
    <property type="match status" value="1"/>
</dbReference>
<protein>
    <recommendedName>
        <fullName evidence="1">NACHT domain-containing protein</fullName>
    </recommendedName>
</protein>
<accession>A0A814IWB3</accession>
<evidence type="ECO:0000313" key="2">
    <source>
        <dbReference type="EMBL" id="CAF1028915.1"/>
    </source>
</evidence>
<dbReference type="OrthoDB" id="10034282at2759"/>
<gene>
    <name evidence="2" type="ORF">GPM918_LOCUS15176</name>
    <name evidence="3" type="ORF">SRO942_LOCUS15175</name>
</gene>
<dbReference type="PROSITE" id="PS50837">
    <property type="entry name" value="NACHT"/>
    <property type="match status" value="1"/>
</dbReference>
<dbReference type="Proteomes" id="UP000681722">
    <property type="component" value="Unassembled WGS sequence"/>
</dbReference>
<sequence length="1495" mass="175124">MSIDPSAVVKIGYKSIKFIIEFIEIVESNKEESKKLIDRLARIQYIIDKNESDLKMILRLQQIVGTTNKIAEKYRADYEASCFSSWKVCCQKLKTAKDYQIIRENIEKMNNEVDRVVGDTHICLTVDVQRQNNQIIGITVSIREQLSEIQKKQNEIHDDIKELKQRQKPKVYTEQKFKCIIDKLKQEYSDKYSKIQRLITDKSYPIEQSYVNLAIIENSEKQPSQNQKQDLSTIGCTTYEQIYGNKEPINVKDLFNHHENKPRKRLLVYGRAGIGKTTLCQYVAYQWAKGQLYQQYKCVIWIRLRNLSKNLYQLRQAQPYILSEIVKQECFKTQTLNDGEEEMLNSLLRNISSDILWLLDGYDELNVPDRLQAPLEELMNKQYQILTSRPSTKVPYRYDVELEITGFKESDVQAYVKHFFEDKANDGEKMITFLKASPNVWGIAHIPVSLEILCTSWNEEQQRRQQRQTTVTVLYDNMLEWMLKRYLSRSVSIYQIAKLNKERVFEECEKELEILDEIAFRSLESSHLIISGLMCNDIVKQKCDEGSKNKERDEWSRKIIEIGLLRALESNVLKEEDRDYYFIHLSFQEFFAARYVNRLFKTNNSKMGIHFVQQNKYNSRFQLVLTFLAGLLDQQFVEVFFNTLTSEPVDLIFARHLQILIVCLEEINMKQHRTMSTKVLKQIQKYLIFIVKNQNDHDLHSFAKPFLEVLGRSFNVLSELEIERTMLKLLNGEEKYFMVSIIGEIGNCSINVFRQLIFLFNDSIQYKSIYSDLANTVCTLFRSSTASNVLNSLRVQNVEGQRIIENTIKNILELVKEDSQLNYSAITHKRNFNVAAAILTLNEFENYLTPDSIKKIQVNLKIDYSLLHDFGYDLNKSITKPFVDETFHLLSSNDELERNQAIETSCRLCHLANDNICDKLIDILKTTSDDEVKEAVCEVFRYQNAHGKIKFGTVKKLEKTFDEYQTDEVIKSLLVKIFAHVLHNHKEFLASFTSNIVDDIATFCLKQLDDFENMDRRKVIELLKMLIYNSTVSKKIMLHMLNLLDDGSGYLYEVALDFFESIKEEFVNKYDVIERILNAFSTYHRDLCQKTTETLISICKETENTDLLKPLEMVIINSDDRNVKYLAAKILGEIDKVSHEVLSQILDQLKNINDYEKQQLIIEMLYYLPLPAASKPEIVEQLFRCLEEDTFDFNLLGWTIAHIWPYTNDESILDRMLKLFSGETVKNQKVVMFILQEVAKHPRSSVILNQLIDRVKKQNDQACIDALRLFCSYIEHPLTVVHLVDVAQKEKNTNIKQIVTETLFKLGRRDENNTTVRLIDVLVYIYREYDKKNDRTKIISSLLSFCNDETIRSLSISWELNWYELIIPLELLYTYLMTNNPLLLEIIFYQALPHSIAITFDKNEKCILVYQNNGYTKVTCESMSVLKVLKKKFSEFRYRCGLSDVDVTDEEKKQQIYTTVERRKISTKTLSVKKQPIIKTITQKKKTNLMPNVEC</sequence>
<dbReference type="Proteomes" id="UP000663829">
    <property type="component" value="Unassembled WGS sequence"/>
</dbReference>
<dbReference type="InterPro" id="IPR007111">
    <property type="entry name" value="NACHT_NTPase"/>
</dbReference>
<dbReference type="Gene3D" id="1.25.10.10">
    <property type="entry name" value="Leucine-rich Repeat Variant"/>
    <property type="match status" value="2"/>
</dbReference>
<name>A0A814IWB3_9BILA</name>
<dbReference type="InterPro" id="IPR027417">
    <property type="entry name" value="P-loop_NTPase"/>
</dbReference>
<dbReference type="InterPro" id="IPR016024">
    <property type="entry name" value="ARM-type_fold"/>
</dbReference>
<dbReference type="EMBL" id="CAJNOQ010003776">
    <property type="protein sequence ID" value="CAF1028915.1"/>
    <property type="molecule type" value="Genomic_DNA"/>
</dbReference>
<feature type="domain" description="NACHT" evidence="1">
    <location>
        <begin position="264"/>
        <end position="365"/>
    </location>
</feature>
<evidence type="ECO:0000313" key="4">
    <source>
        <dbReference type="Proteomes" id="UP000663829"/>
    </source>
</evidence>
<organism evidence="2 4">
    <name type="scientific">Didymodactylos carnosus</name>
    <dbReference type="NCBI Taxonomy" id="1234261"/>
    <lineage>
        <taxon>Eukaryota</taxon>
        <taxon>Metazoa</taxon>
        <taxon>Spiralia</taxon>
        <taxon>Gnathifera</taxon>
        <taxon>Rotifera</taxon>
        <taxon>Eurotatoria</taxon>
        <taxon>Bdelloidea</taxon>
        <taxon>Philodinida</taxon>
        <taxon>Philodinidae</taxon>
        <taxon>Didymodactylos</taxon>
    </lineage>
</organism>
<proteinExistence type="predicted"/>
<dbReference type="PANTHER" id="PTHR46844:SF1">
    <property type="entry name" value="SLR5058 PROTEIN"/>
    <property type="match status" value="1"/>
</dbReference>